<gene>
    <name evidence="1" type="ORF">C5C40_13630</name>
</gene>
<evidence type="ECO:0000313" key="2">
    <source>
        <dbReference type="Proteomes" id="UP000239698"/>
    </source>
</evidence>
<name>A0ABX5AA67_RATRA</name>
<accession>A0ABX5AA67</accession>
<dbReference type="Proteomes" id="UP000239698">
    <property type="component" value="Unassembled WGS sequence"/>
</dbReference>
<reference evidence="1 2" key="1">
    <citation type="submission" date="2018-02" db="EMBL/GenBank/DDBJ databases">
        <title>Bacteriophage NCPPB3778 and a type I-E CRISPR drive the evolution of the US Biological Select Agent, Rathayibacter toxicus.</title>
        <authorList>
            <person name="Davis E.W.II."/>
            <person name="Tabima J.F."/>
            <person name="Weisberg A.J."/>
            <person name="Lopes L.D."/>
            <person name="Wiseman M.S."/>
            <person name="Wiseman M.S."/>
            <person name="Pupko T."/>
            <person name="Belcher M.S."/>
            <person name="Sechler A.J."/>
            <person name="Tancos M.A."/>
            <person name="Schroeder B.K."/>
            <person name="Murray T.D."/>
            <person name="Luster D.G."/>
            <person name="Schneider W.L."/>
            <person name="Rogers E."/>
            <person name="Andreote F.D."/>
            <person name="Grunwald N.J."/>
            <person name="Putnam M.L."/>
            <person name="Chang J.H."/>
        </authorList>
    </citation>
    <scope>NUCLEOTIDE SEQUENCE [LARGE SCALE GENOMIC DNA]</scope>
    <source>
        <strain evidence="1 2">AY1D6</strain>
    </source>
</reference>
<proteinExistence type="predicted"/>
<dbReference type="EMBL" id="PSVT01000040">
    <property type="protein sequence ID" value="PPH74008.1"/>
    <property type="molecule type" value="Genomic_DNA"/>
</dbReference>
<organism evidence="1 2">
    <name type="scientific">Rathayibacter rathayi</name>
    <name type="common">Corynebacterium rathayi</name>
    <dbReference type="NCBI Taxonomy" id="33887"/>
    <lineage>
        <taxon>Bacteria</taxon>
        <taxon>Bacillati</taxon>
        <taxon>Actinomycetota</taxon>
        <taxon>Actinomycetes</taxon>
        <taxon>Micrococcales</taxon>
        <taxon>Microbacteriaceae</taxon>
        <taxon>Rathayibacter</taxon>
    </lineage>
</organism>
<comment type="caution">
    <text evidence="1">The sequence shown here is derived from an EMBL/GenBank/DDBJ whole genome shotgun (WGS) entry which is preliminary data.</text>
</comment>
<evidence type="ECO:0000313" key="1">
    <source>
        <dbReference type="EMBL" id="PPH74008.1"/>
    </source>
</evidence>
<protein>
    <submittedName>
        <fullName evidence="1">Uncharacterized protein</fullName>
    </submittedName>
</protein>
<keyword evidence="2" id="KW-1185">Reference proteome</keyword>
<sequence>MFNWETFIHEPEGLDPLIVMATAHYQFEAIRPFVCCSPSLQRVHGRNGSVRCGRRCARRCGVRCPGARTPIFSRCCSRSRTAASGR</sequence>